<organism evidence="1 2">
    <name type="scientific">Clostridium tetani (strain Massachusetts / E88)</name>
    <dbReference type="NCBI Taxonomy" id="212717"/>
    <lineage>
        <taxon>Bacteria</taxon>
        <taxon>Bacillati</taxon>
        <taxon>Bacillota</taxon>
        <taxon>Clostridia</taxon>
        <taxon>Eubacteriales</taxon>
        <taxon>Clostridiaceae</taxon>
        <taxon>Clostridium</taxon>
    </lineage>
</organism>
<gene>
    <name evidence="1" type="ordered locus">CTC_00345</name>
</gene>
<dbReference type="STRING" id="212717.CTC_00345"/>
<evidence type="ECO:0000313" key="2">
    <source>
        <dbReference type="Proteomes" id="UP000001412"/>
    </source>
</evidence>
<reference evidence="1 2" key="1">
    <citation type="journal article" date="2003" name="Proc. Natl. Acad. Sci. U.S.A.">
        <title>The genome sequence of Clostridium tetani, the causative agent of tetanus disease.</title>
        <authorList>
            <person name="Brueggemann H."/>
            <person name="Baumer S."/>
            <person name="Fricke W.F."/>
            <person name="Wiezer A."/>
            <person name="Liesegang H."/>
            <person name="Decker I."/>
            <person name="Herzberg C."/>
            <person name="Martinez-Arias R."/>
            <person name="Merkl R."/>
            <person name="Henne A."/>
            <person name="Gottschalk G."/>
        </authorList>
    </citation>
    <scope>NUCLEOTIDE SEQUENCE [LARGE SCALE GENOMIC DNA]</scope>
    <source>
        <strain evidence="2">Massachusetts / E88</strain>
    </source>
</reference>
<dbReference type="EMBL" id="AE015927">
    <property type="protein sequence ID" value="AAO34984.1"/>
    <property type="molecule type" value="Genomic_DNA"/>
</dbReference>
<dbReference type="Proteomes" id="UP000001412">
    <property type="component" value="Chromosome"/>
</dbReference>
<dbReference type="KEGG" id="ctc:CTC_00345"/>
<evidence type="ECO:0000313" key="1">
    <source>
        <dbReference type="EMBL" id="AAO34984.1"/>
    </source>
</evidence>
<protein>
    <submittedName>
        <fullName evidence="1">Conserved protein</fullName>
    </submittedName>
</protein>
<dbReference type="HOGENOM" id="CLU_144660_0_0_9"/>
<accession>Q898U5</accession>
<name>Q898U5_CLOTE</name>
<sequence>MVDSMGHRKVIDDYYCDIDNLAELLVKLVNSYRLLIGSAGELNSIALAKRNDVKKAIDRANDVGCIIDDVIDGIDKCTCEYLKYCKTKSEIMKYKMKLNIIQTEIENELKFDDTKE</sequence>
<dbReference type="AlphaFoldDB" id="Q898U5"/>
<keyword evidence="2" id="KW-1185">Reference proteome</keyword>
<proteinExistence type="predicted"/>